<keyword evidence="4 6" id="KW-0472">Membrane</keyword>
<feature type="transmembrane region" description="Helical" evidence="6">
    <location>
        <begin position="197"/>
        <end position="220"/>
    </location>
</feature>
<evidence type="ECO:0000256" key="7">
    <source>
        <dbReference type="SAM" id="SignalP"/>
    </source>
</evidence>
<comment type="caution">
    <text evidence="8">The sequence shown here is derived from an EMBL/GenBank/DDBJ whole genome shotgun (WGS) entry which is preliminary data.</text>
</comment>
<dbReference type="Gene3D" id="1.20.5.510">
    <property type="entry name" value="Single helix bin"/>
    <property type="match status" value="1"/>
</dbReference>
<evidence type="ECO:0000256" key="4">
    <source>
        <dbReference type="ARBA" id="ARBA00023136"/>
    </source>
</evidence>
<proteinExistence type="predicted"/>
<feature type="chain" id="PRO_5024312637" description="Transmembrane protein" evidence="7">
    <location>
        <begin position="31"/>
        <end position="341"/>
    </location>
</feature>
<evidence type="ECO:0000256" key="1">
    <source>
        <dbReference type="ARBA" id="ARBA00004167"/>
    </source>
</evidence>
<organism evidence="8 9">
    <name type="scientific">Coniophora puteana (strain RWD-64-598)</name>
    <name type="common">Brown rot fungus</name>
    <dbReference type="NCBI Taxonomy" id="741705"/>
    <lineage>
        <taxon>Eukaryota</taxon>
        <taxon>Fungi</taxon>
        <taxon>Dikarya</taxon>
        <taxon>Basidiomycota</taxon>
        <taxon>Agaricomycotina</taxon>
        <taxon>Agaricomycetes</taxon>
        <taxon>Agaricomycetidae</taxon>
        <taxon>Boletales</taxon>
        <taxon>Coniophorineae</taxon>
        <taxon>Coniophoraceae</taxon>
        <taxon>Coniophora</taxon>
    </lineage>
</organism>
<dbReference type="GO" id="GO:0016020">
    <property type="term" value="C:membrane"/>
    <property type="evidence" value="ECO:0007669"/>
    <property type="project" value="UniProtKB-SubCell"/>
</dbReference>
<dbReference type="InterPro" id="IPR051694">
    <property type="entry name" value="Immunoregulatory_rcpt-like"/>
</dbReference>
<sequence>MYTSAARSWLVWASTAALLAGWTRFALVGAQNSDVQCKPGNDWMHNSMGQDACVMASYLEMPCWGNNYTVQALTPSSNTFYGGLSKADETPCDCNTIIYALYAACGVCQNDTSDSWSDFSKNCSQTYWQSYPETIPQGTVIPPWAFLPVVNDGWDQNAAKQNATAVVTSPSSAAGATGTGKPTSSNKGHSSSSNTGAIVGGVVGGVAGLAIIGGLVFFLLRRRRARSGGKSVGTSGASLFSGRTGTNSGAVTPFTAGHSGGSQGYGQQPEMGMAHPQPSYANSGLGAEPKLYNPDDPSTFPTSQTPAPSTVHTTQTPYGHPGFGNEHQPPQPGGYTGAPEI</sequence>
<dbReference type="OMA" id="EWDANCT"/>
<dbReference type="GeneID" id="19202608"/>
<name>A0A5M3N178_CONPW</name>
<keyword evidence="9" id="KW-1185">Reference proteome</keyword>
<evidence type="ECO:0008006" key="10">
    <source>
        <dbReference type="Google" id="ProtNLM"/>
    </source>
</evidence>
<feature type="region of interest" description="Disordered" evidence="5">
    <location>
        <begin position="161"/>
        <end position="193"/>
    </location>
</feature>
<dbReference type="KEGG" id="cput:CONPUDRAFT_149534"/>
<feature type="signal peptide" evidence="7">
    <location>
        <begin position="1"/>
        <end position="30"/>
    </location>
</feature>
<evidence type="ECO:0000313" key="9">
    <source>
        <dbReference type="Proteomes" id="UP000053558"/>
    </source>
</evidence>
<feature type="compositionally biased region" description="Polar residues" evidence="5">
    <location>
        <begin position="234"/>
        <end position="250"/>
    </location>
</feature>
<feature type="region of interest" description="Disordered" evidence="5">
    <location>
        <begin position="227"/>
        <end position="341"/>
    </location>
</feature>
<keyword evidence="3 6" id="KW-1133">Transmembrane helix</keyword>
<evidence type="ECO:0000256" key="3">
    <source>
        <dbReference type="ARBA" id="ARBA00022989"/>
    </source>
</evidence>
<dbReference type="Proteomes" id="UP000053558">
    <property type="component" value="Unassembled WGS sequence"/>
</dbReference>
<keyword evidence="2 6" id="KW-0812">Transmembrane</keyword>
<dbReference type="GO" id="GO:0071944">
    <property type="term" value="C:cell periphery"/>
    <property type="evidence" value="ECO:0007669"/>
    <property type="project" value="UniProtKB-ARBA"/>
</dbReference>
<comment type="subcellular location">
    <subcellularLocation>
        <location evidence="1">Membrane</location>
        <topology evidence="1">Single-pass membrane protein</topology>
    </subcellularLocation>
</comment>
<gene>
    <name evidence="8" type="ORF">CONPUDRAFT_149534</name>
</gene>
<protein>
    <recommendedName>
        <fullName evidence="10">Transmembrane protein</fullName>
    </recommendedName>
</protein>
<evidence type="ECO:0000313" key="8">
    <source>
        <dbReference type="EMBL" id="EIW84655.1"/>
    </source>
</evidence>
<keyword evidence="7" id="KW-0732">Signal</keyword>
<feature type="compositionally biased region" description="Low complexity" evidence="5">
    <location>
        <begin position="163"/>
        <end position="193"/>
    </location>
</feature>
<reference evidence="9" key="1">
    <citation type="journal article" date="2012" name="Science">
        <title>The Paleozoic origin of enzymatic lignin decomposition reconstructed from 31 fungal genomes.</title>
        <authorList>
            <person name="Floudas D."/>
            <person name="Binder M."/>
            <person name="Riley R."/>
            <person name="Barry K."/>
            <person name="Blanchette R.A."/>
            <person name="Henrissat B."/>
            <person name="Martinez A.T."/>
            <person name="Otillar R."/>
            <person name="Spatafora J.W."/>
            <person name="Yadav J.S."/>
            <person name="Aerts A."/>
            <person name="Benoit I."/>
            <person name="Boyd A."/>
            <person name="Carlson A."/>
            <person name="Copeland A."/>
            <person name="Coutinho P.M."/>
            <person name="de Vries R.P."/>
            <person name="Ferreira P."/>
            <person name="Findley K."/>
            <person name="Foster B."/>
            <person name="Gaskell J."/>
            <person name="Glotzer D."/>
            <person name="Gorecki P."/>
            <person name="Heitman J."/>
            <person name="Hesse C."/>
            <person name="Hori C."/>
            <person name="Igarashi K."/>
            <person name="Jurgens J.A."/>
            <person name="Kallen N."/>
            <person name="Kersten P."/>
            <person name="Kohler A."/>
            <person name="Kuees U."/>
            <person name="Kumar T.K.A."/>
            <person name="Kuo A."/>
            <person name="LaButti K."/>
            <person name="Larrondo L.F."/>
            <person name="Lindquist E."/>
            <person name="Ling A."/>
            <person name="Lombard V."/>
            <person name="Lucas S."/>
            <person name="Lundell T."/>
            <person name="Martin R."/>
            <person name="McLaughlin D.J."/>
            <person name="Morgenstern I."/>
            <person name="Morin E."/>
            <person name="Murat C."/>
            <person name="Nagy L.G."/>
            <person name="Nolan M."/>
            <person name="Ohm R.A."/>
            <person name="Patyshakuliyeva A."/>
            <person name="Rokas A."/>
            <person name="Ruiz-Duenas F.J."/>
            <person name="Sabat G."/>
            <person name="Salamov A."/>
            <person name="Samejima M."/>
            <person name="Schmutz J."/>
            <person name="Slot J.C."/>
            <person name="St John F."/>
            <person name="Stenlid J."/>
            <person name="Sun H."/>
            <person name="Sun S."/>
            <person name="Syed K."/>
            <person name="Tsang A."/>
            <person name="Wiebenga A."/>
            <person name="Young D."/>
            <person name="Pisabarro A."/>
            <person name="Eastwood D.C."/>
            <person name="Martin F."/>
            <person name="Cullen D."/>
            <person name="Grigoriev I.V."/>
            <person name="Hibbett D.S."/>
        </authorList>
    </citation>
    <scope>NUCLEOTIDE SEQUENCE [LARGE SCALE GENOMIC DNA]</scope>
    <source>
        <strain evidence="9">RWD-64-598 SS2</strain>
    </source>
</reference>
<dbReference type="RefSeq" id="XP_007764391.1">
    <property type="nucleotide sequence ID" value="XM_007766201.1"/>
</dbReference>
<dbReference type="OrthoDB" id="3362711at2759"/>
<feature type="compositionally biased region" description="Polar residues" evidence="5">
    <location>
        <begin position="299"/>
        <end position="317"/>
    </location>
</feature>
<evidence type="ECO:0000256" key="6">
    <source>
        <dbReference type="SAM" id="Phobius"/>
    </source>
</evidence>
<dbReference type="PANTHER" id="PTHR15549">
    <property type="entry name" value="PAIRED IMMUNOGLOBULIN-LIKE TYPE 2 RECEPTOR"/>
    <property type="match status" value="1"/>
</dbReference>
<evidence type="ECO:0000256" key="5">
    <source>
        <dbReference type="SAM" id="MobiDB-lite"/>
    </source>
</evidence>
<dbReference type="AlphaFoldDB" id="A0A5M3N178"/>
<dbReference type="EMBL" id="JH711574">
    <property type="protein sequence ID" value="EIW84655.1"/>
    <property type="molecule type" value="Genomic_DNA"/>
</dbReference>
<accession>A0A5M3N178</accession>
<dbReference type="PANTHER" id="PTHR15549:SF27">
    <property type="entry name" value="CHITIN-BINDING TYPE-1 DOMAIN-CONTAINING PROTEIN"/>
    <property type="match status" value="1"/>
</dbReference>
<evidence type="ECO:0000256" key="2">
    <source>
        <dbReference type="ARBA" id="ARBA00022692"/>
    </source>
</evidence>